<evidence type="ECO:0000256" key="3">
    <source>
        <dbReference type="ARBA" id="ARBA00022603"/>
    </source>
</evidence>
<evidence type="ECO:0000313" key="10">
    <source>
        <dbReference type="EMBL" id="VDL80800.1"/>
    </source>
</evidence>
<dbReference type="Pfam" id="PF00856">
    <property type="entry name" value="SET"/>
    <property type="match status" value="1"/>
</dbReference>
<keyword evidence="7" id="KW-0862">Zinc</keyword>
<evidence type="ECO:0000259" key="8">
    <source>
        <dbReference type="PROSITE" id="PS50280"/>
    </source>
</evidence>
<evidence type="ECO:0000256" key="6">
    <source>
        <dbReference type="ARBA" id="ARBA00022723"/>
    </source>
</evidence>
<evidence type="ECO:0000256" key="4">
    <source>
        <dbReference type="ARBA" id="ARBA00022679"/>
    </source>
</evidence>
<dbReference type="PROSITE" id="PS50280">
    <property type="entry name" value="SET"/>
    <property type="match status" value="1"/>
</dbReference>
<dbReference type="GO" id="GO:0008168">
    <property type="term" value="F:methyltransferase activity"/>
    <property type="evidence" value="ECO:0007669"/>
    <property type="project" value="UniProtKB-KW"/>
</dbReference>
<dbReference type="PROSITE" id="PS50868">
    <property type="entry name" value="POST_SET"/>
    <property type="match status" value="1"/>
</dbReference>
<dbReference type="InterPro" id="IPR050973">
    <property type="entry name" value="H3K9_Histone-Lys_N-MTase"/>
</dbReference>
<dbReference type="WBParaSite" id="NBR_0001718601-mRNA-1">
    <property type="protein sequence ID" value="NBR_0001718601-mRNA-1"/>
    <property type="gene ID" value="NBR_0001718601"/>
</dbReference>
<dbReference type="PANTHER" id="PTHR46223">
    <property type="entry name" value="HISTONE-LYSINE N-METHYLTRANSFERASE SUV39H"/>
    <property type="match status" value="1"/>
</dbReference>
<comment type="subcellular location">
    <subcellularLocation>
        <location evidence="1">Chromosome</location>
    </subcellularLocation>
</comment>
<evidence type="ECO:0000256" key="5">
    <source>
        <dbReference type="ARBA" id="ARBA00022691"/>
    </source>
</evidence>
<accession>A0A0N4YJN2</accession>
<evidence type="ECO:0000256" key="1">
    <source>
        <dbReference type="ARBA" id="ARBA00004286"/>
    </source>
</evidence>
<dbReference type="InterPro" id="IPR046341">
    <property type="entry name" value="SET_dom_sf"/>
</dbReference>
<gene>
    <name evidence="10" type="ORF">NBR_LOCUS17187</name>
</gene>
<evidence type="ECO:0000259" key="9">
    <source>
        <dbReference type="PROSITE" id="PS50868"/>
    </source>
</evidence>
<reference evidence="10 11" key="2">
    <citation type="submission" date="2018-11" db="EMBL/GenBank/DDBJ databases">
        <authorList>
            <consortium name="Pathogen Informatics"/>
        </authorList>
    </citation>
    <scope>NUCLEOTIDE SEQUENCE [LARGE SCALE GENOMIC DNA]</scope>
</reference>
<protein>
    <submittedName>
        <fullName evidence="12">Histone-lysine N-methyltransferase</fullName>
    </submittedName>
</protein>
<keyword evidence="2" id="KW-0158">Chromosome</keyword>
<evidence type="ECO:0000256" key="2">
    <source>
        <dbReference type="ARBA" id="ARBA00022454"/>
    </source>
</evidence>
<dbReference type="SMART" id="SM00317">
    <property type="entry name" value="SET"/>
    <property type="match status" value="1"/>
</dbReference>
<dbReference type="Gene3D" id="2.170.270.10">
    <property type="entry name" value="SET domain"/>
    <property type="match status" value="1"/>
</dbReference>
<feature type="domain" description="Post-SET" evidence="9">
    <location>
        <begin position="127"/>
        <end position="143"/>
    </location>
</feature>
<dbReference type="InterPro" id="IPR003616">
    <property type="entry name" value="Post-SET_dom"/>
</dbReference>
<dbReference type="EMBL" id="UYSL01022607">
    <property type="protein sequence ID" value="VDL80800.1"/>
    <property type="molecule type" value="Genomic_DNA"/>
</dbReference>
<dbReference type="InterPro" id="IPR001214">
    <property type="entry name" value="SET_dom"/>
</dbReference>
<organism evidence="12">
    <name type="scientific">Nippostrongylus brasiliensis</name>
    <name type="common">Rat hookworm</name>
    <dbReference type="NCBI Taxonomy" id="27835"/>
    <lineage>
        <taxon>Eukaryota</taxon>
        <taxon>Metazoa</taxon>
        <taxon>Ecdysozoa</taxon>
        <taxon>Nematoda</taxon>
        <taxon>Chromadorea</taxon>
        <taxon>Rhabditida</taxon>
        <taxon>Rhabditina</taxon>
        <taxon>Rhabditomorpha</taxon>
        <taxon>Strongyloidea</taxon>
        <taxon>Heligmosomidae</taxon>
        <taxon>Nippostrongylus</taxon>
    </lineage>
</organism>
<proteinExistence type="predicted"/>
<evidence type="ECO:0000313" key="11">
    <source>
        <dbReference type="Proteomes" id="UP000271162"/>
    </source>
</evidence>
<name>A0A0N4YJN2_NIPBR</name>
<keyword evidence="11" id="KW-1185">Reference proteome</keyword>
<dbReference type="GO" id="GO:0032259">
    <property type="term" value="P:methylation"/>
    <property type="evidence" value="ECO:0007669"/>
    <property type="project" value="UniProtKB-KW"/>
</dbReference>
<dbReference type="GO" id="GO:0046872">
    <property type="term" value="F:metal ion binding"/>
    <property type="evidence" value="ECO:0007669"/>
    <property type="project" value="UniProtKB-KW"/>
</dbReference>
<dbReference type="GO" id="GO:0005694">
    <property type="term" value="C:chromosome"/>
    <property type="evidence" value="ECO:0007669"/>
    <property type="project" value="UniProtKB-SubCell"/>
</dbReference>
<dbReference type="STRING" id="27835.A0A0N4YJN2"/>
<evidence type="ECO:0000256" key="7">
    <source>
        <dbReference type="ARBA" id="ARBA00022833"/>
    </source>
</evidence>
<feature type="domain" description="SET" evidence="8">
    <location>
        <begin position="1"/>
        <end position="119"/>
    </location>
</feature>
<evidence type="ECO:0000313" key="12">
    <source>
        <dbReference type="WBParaSite" id="NBR_0001718601-mRNA-1"/>
    </source>
</evidence>
<dbReference type="PANTHER" id="PTHR46223:SF3">
    <property type="entry name" value="HISTONE-LYSINE N-METHYLTRANSFERASE SET-23"/>
    <property type="match status" value="1"/>
</dbReference>
<keyword evidence="4" id="KW-0808">Transferase</keyword>
<keyword evidence="6" id="KW-0479">Metal-binding</keyword>
<dbReference type="OMA" id="DGRQCCL"/>
<keyword evidence="3" id="KW-0489">Methyltransferase</keyword>
<keyword evidence="5" id="KW-0949">S-adenosyl-L-methionine</keyword>
<dbReference type="AlphaFoldDB" id="A0A0N4YJN2"/>
<dbReference type="SUPFAM" id="SSF82199">
    <property type="entry name" value="SET domain"/>
    <property type="match status" value="1"/>
</dbReference>
<sequence length="150" mass="16455">VFSSSDGKGYGVKAVRDIAKGVFVCEYAGEIVDKGEVERRAVALHEHNYTMTVKEHGKDGVVTTFVDPRHRGNLARFINHACEPNLSIVIVRMGYSVPQVALFTNRPIRAGEEICYDYGASALSGHSRKKCLCGFPSCRKFLPMSATASE</sequence>
<reference evidence="12" key="1">
    <citation type="submission" date="2017-02" db="UniProtKB">
        <authorList>
            <consortium name="WormBaseParasite"/>
        </authorList>
    </citation>
    <scope>IDENTIFICATION</scope>
</reference>
<dbReference type="Proteomes" id="UP000271162">
    <property type="component" value="Unassembled WGS sequence"/>
</dbReference>